<gene>
    <name evidence="1" type="ORF">GCM10012280_72190</name>
</gene>
<comment type="caution">
    <text evidence="1">The sequence shown here is derived from an EMBL/GenBank/DDBJ whole genome shotgun (WGS) entry which is preliminary data.</text>
</comment>
<evidence type="ECO:0000313" key="2">
    <source>
        <dbReference type="Proteomes" id="UP000641932"/>
    </source>
</evidence>
<accession>A0A917N7G1</accession>
<proteinExistence type="predicted"/>
<reference evidence="1" key="1">
    <citation type="journal article" date="2014" name="Int. J. Syst. Evol. Microbiol.">
        <title>Complete genome sequence of Corynebacterium casei LMG S-19264T (=DSM 44701T), isolated from a smear-ripened cheese.</title>
        <authorList>
            <consortium name="US DOE Joint Genome Institute (JGI-PGF)"/>
            <person name="Walter F."/>
            <person name="Albersmeier A."/>
            <person name="Kalinowski J."/>
            <person name="Ruckert C."/>
        </authorList>
    </citation>
    <scope>NUCLEOTIDE SEQUENCE</scope>
    <source>
        <strain evidence="1">CGMCC 4.7201</strain>
    </source>
</reference>
<dbReference type="EMBL" id="BMMS01000143">
    <property type="protein sequence ID" value="GGI67090.1"/>
    <property type="molecule type" value="Genomic_DNA"/>
</dbReference>
<keyword evidence="2" id="KW-1185">Reference proteome</keyword>
<sequence length="134" mass="14169">MNTDHGLTGEQRGSGGMNDVPWKDLALKDLAGSLRALRMLAAEFPDLPAVYVQVSPIYPDSLELTLHDDLSAFETWREALGIAAETVTYREQGGGTTVRLEGSTGFAGATVRLRGFAPVVRPAATGDPVKAAVA</sequence>
<evidence type="ECO:0000313" key="1">
    <source>
        <dbReference type="EMBL" id="GGI67090.1"/>
    </source>
</evidence>
<dbReference type="Proteomes" id="UP000641932">
    <property type="component" value="Unassembled WGS sequence"/>
</dbReference>
<dbReference type="RefSeq" id="WP_229699088.1">
    <property type="nucleotide sequence ID" value="NZ_BMMS01000143.1"/>
</dbReference>
<organism evidence="1 2">
    <name type="scientific">Wenjunlia tyrosinilytica</name>
    <dbReference type="NCBI Taxonomy" id="1544741"/>
    <lineage>
        <taxon>Bacteria</taxon>
        <taxon>Bacillati</taxon>
        <taxon>Actinomycetota</taxon>
        <taxon>Actinomycetes</taxon>
        <taxon>Kitasatosporales</taxon>
        <taxon>Streptomycetaceae</taxon>
        <taxon>Wenjunlia</taxon>
    </lineage>
</organism>
<dbReference type="AlphaFoldDB" id="A0A917N7G1"/>
<protein>
    <submittedName>
        <fullName evidence="1">Uncharacterized protein</fullName>
    </submittedName>
</protein>
<name>A0A917N7G1_9ACTN</name>
<reference evidence="1" key="2">
    <citation type="submission" date="2020-09" db="EMBL/GenBank/DDBJ databases">
        <authorList>
            <person name="Sun Q."/>
            <person name="Zhou Y."/>
        </authorList>
    </citation>
    <scope>NUCLEOTIDE SEQUENCE</scope>
    <source>
        <strain evidence="1">CGMCC 4.7201</strain>
    </source>
</reference>